<feature type="domain" description="DUF2169" evidence="1">
    <location>
        <begin position="22"/>
        <end position="312"/>
    </location>
</feature>
<proteinExistence type="predicted"/>
<keyword evidence="3" id="KW-1185">Reference proteome</keyword>
<dbReference type="KEGG" id="yrh:AABB31_09120"/>
<gene>
    <name evidence="2" type="ORF">AABB31_09120</name>
</gene>
<dbReference type="EMBL" id="CP151767">
    <property type="protein sequence ID" value="WZU69002.1"/>
    <property type="molecule type" value="Genomic_DNA"/>
</dbReference>
<accession>A0AAN0NJZ5</accession>
<evidence type="ECO:0000313" key="2">
    <source>
        <dbReference type="EMBL" id="WZU69002.1"/>
    </source>
</evidence>
<dbReference type="AlphaFoldDB" id="A0AAN0NJZ5"/>
<dbReference type="Pfam" id="PF09937">
    <property type="entry name" value="DUF2169"/>
    <property type="match status" value="1"/>
</dbReference>
<sequence length="340" mass="37365">MWEIRNRTPFKTAGAFERDTNGQEVWCVAVRASFDIGPQSALRIAEDQQDVRVAPEYLPGDGAELAAEQDIVAFATATDLLITGTIGAPAKPVSNWPLKLARDGQIKTAELTGTRIARKGLLGWKVEEHSPVADTLISWRHCYGGTLEPHHPEWHPANPIGTGMQMQLGAGGERGAEIMLPRIHHPGTDIMSWGADTTPIGFGPIARNWTPRVGYAGTYDAKWEAERSPLLPRDFNPLFFNTAPPDQIVPDFLHGGETIALDGFFTTGPVQFKIPQLILTARTLFRNQPIDTRFTMLRAEVDLDSRQLRLVYTTKVACNGDDAGIAYSTVRLKQMTGVAV</sequence>
<evidence type="ECO:0000313" key="3">
    <source>
        <dbReference type="Proteomes" id="UP001470809"/>
    </source>
</evidence>
<name>A0AAN0NJZ5_9RHOB</name>
<dbReference type="RefSeq" id="WP_342078295.1">
    <property type="nucleotide sequence ID" value="NZ_CP151767.2"/>
</dbReference>
<dbReference type="Proteomes" id="UP001470809">
    <property type="component" value="Chromosome"/>
</dbReference>
<organism evidence="2 3">
    <name type="scientific">Yoonia rhodophyticola</name>
    <dbReference type="NCBI Taxonomy" id="3137370"/>
    <lineage>
        <taxon>Bacteria</taxon>
        <taxon>Pseudomonadati</taxon>
        <taxon>Pseudomonadota</taxon>
        <taxon>Alphaproteobacteria</taxon>
        <taxon>Rhodobacterales</taxon>
        <taxon>Paracoccaceae</taxon>
        <taxon>Yoonia</taxon>
    </lineage>
</organism>
<dbReference type="InterPro" id="IPR018683">
    <property type="entry name" value="DUF2169"/>
</dbReference>
<evidence type="ECO:0000259" key="1">
    <source>
        <dbReference type="Pfam" id="PF09937"/>
    </source>
</evidence>
<reference evidence="2" key="1">
    <citation type="submission" date="2024-08" db="EMBL/GenBank/DDBJ databases">
        <title>Phylogenomic analyses of a clade within the roseobacter group suggest taxonomic reassignments of species of the genera Aestuariivita, Citreicella, Loktanella, Nautella, Pelagibaca, Ruegeria, Thalassobius, Thiobacimonas and Tropicibacter, and the proposal o.</title>
        <authorList>
            <person name="Jeon C.O."/>
        </authorList>
    </citation>
    <scope>NUCLEOTIDE SEQUENCE</scope>
    <source>
        <strain evidence="2">SS1-5</strain>
    </source>
</reference>
<protein>
    <submittedName>
        <fullName evidence="2">DUF2169 domain-containing protein</fullName>
    </submittedName>
</protein>